<evidence type="ECO:0000256" key="2">
    <source>
        <dbReference type="SAM" id="SignalP"/>
    </source>
</evidence>
<feature type="region of interest" description="Disordered" evidence="1">
    <location>
        <begin position="1102"/>
        <end position="1150"/>
    </location>
</feature>
<organism evidence="4">
    <name type="scientific">Fusarium oxysporum Fo47</name>
    <dbReference type="NCBI Taxonomy" id="660027"/>
    <lineage>
        <taxon>Eukaryota</taxon>
        <taxon>Fungi</taxon>
        <taxon>Dikarya</taxon>
        <taxon>Ascomycota</taxon>
        <taxon>Pezizomycotina</taxon>
        <taxon>Sordariomycetes</taxon>
        <taxon>Hypocreomycetidae</taxon>
        <taxon>Hypocreales</taxon>
        <taxon>Nectriaceae</taxon>
        <taxon>Fusarium</taxon>
        <taxon>Fusarium oxysporum species complex</taxon>
    </lineage>
</organism>
<sequence length="1171" mass="131351">MRLIFVLVVLLRSSFATVPSSHRRFFTPEGFIKVDPGGPEDIEVTPDNLLSERLSKNTNPVLTGRGLDSRALSIRLVNNFDNSSVKAYITGLDSGGKVFFALHDGKLIYPDARGSRLPVKVTEEVAISLPAKGESLRITLPSFIRSGRIYISNDDLQFFVVDRDNGNSLVQPSVTNLRDPNANVSWGFVEFTYIRNLLYANISYVDFVGLVLGMMLVAKDGSTQTTAGLEADAVNKICDDLIKQRKLDNHKWTSLCIADTAGKPIRVLSPGNQHDVDPEIFGSYWKTYVDRVWERYIARDLIIDTQSKAGMVKCRIVDHKLKCDGHERGLPKPDDKDIWGCNSGPFAISENDSIIHTAIVPRLCAGLVRSTLLLDGGFMQPSLGQTSHYTVNPTNHYSRIVHSYEVDGRGYAFSYDDVNPDNGEEASGVLDLRYSPPRKSPTQILQVSPRAESPESLFFQQISSPFPGPIPNPPSPGDPAPSAEALFDLVNLFAKENGFGIVRRNAYSYKGRRIRYSLQCDRFGQPGASKGAGLRQRKSRKCGCKWMVIAEALEEGKWLLRQHPNLEHSQHNHGPSITSSAHPSHRRLTTPVRATIELTSRRVGIRARDGRAVVEEQHPESSFTQRDIYNARALINREKLNSYTPTAALIKLFDEMEIPYLAKWADDQPNRLLGLVWTFPYCIQMWKRFPEVISFDNTYNTNRFKLPLFQATGQTCLGTVFNAAFGLIDNERREGFQFLAESIRPLIGQHSIRQPDVIITDFDDSMKAALNDQFPDVQQQLCIYHINSNVLLKSKQKWAKKRKSSSSPDASDWEDSAPQTQAELRLTDKQLVHALTGDEIPHTYRGVLMMWKRVLFAETEEAHEKAWRDLCKKFDDQRAILRYLHGTYLPSYLLNGMSHLYRLVEAMQDMMKDQERDFKDACAQDEVLTARKYLGSSGDYLGDLPTVISSKALGLTNKQYRIARKAMPTGKSPFPEPLSDCNDDCSVSVELGVPCCHKVYAKLGSATSFTRYDVHPHWRLRDSSSQDPYRRILDPRIATALRGRPKNTAQPVPSRMAVGGSSQNVSQLASLAARQPAGRKRGRPPRIVNKSTLTRVSLEASQHNNTQANSNVSSIPTQCQTRSHSDTLGSGRTTGVRASGRRTQPSIRRTRSQWELVDSDENILPSIVVRE</sequence>
<proteinExistence type="predicted"/>
<dbReference type="EMBL" id="JH717915">
    <property type="protein sequence ID" value="EWZ29176.1"/>
    <property type="molecule type" value="Genomic_DNA"/>
</dbReference>
<feature type="chain" id="PRO_5004922526" description="GH64 domain-containing protein" evidence="2">
    <location>
        <begin position="17"/>
        <end position="1171"/>
    </location>
</feature>
<feature type="region of interest" description="Disordered" evidence="1">
    <location>
        <begin position="1043"/>
        <end position="1065"/>
    </location>
</feature>
<dbReference type="InterPro" id="IPR037398">
    <property type="entry name" value="Glyco_hydro_64_fam"/>
</dbReference>
<feature type="region of interest" description="Disordered" evidence="1">
    <location>
        <begin position="1072"/>
        <end position="1091"/>
    </location>
</feature>
<evidence type="ECO:0000259" key="3">
    <source>
        <dbReference type="PROSITE" id="PS52006"/>
    </source>
</evidence>
<dbReference type="InterPro" id="IPR037176">
    <property type="entry name" value="Osmotin/thaumatin-like_sf"/>
</dbReference>
<reference evidence="4" key="2">
    <citation type="submission" date="2012-06" db="EMBL/GenBank/DDBJ databases">
        <title>Annotation of the Genome Sequence of Fusarium oxysporum Fo47.</title>
        <authorList>
            <consortium name="The Broad Institute Genomics Platform"/>
            <person name="Ma L.-J."/>
            <person name="Corby-Kistler H."/>
            <person name="Broz K."/>
            <person name="Gale L.R."/>
            <person name="Jonkers W."/>
            <person name="O'Donnell K."/>
            <person name="Ploetz R."/>
            <person name="Steinberg C."/>
            <person name="Schwartz D.C."/>
            <person name="VanEtten H."/>
            <person name="Zhou S."/>
            <person name="Young S.K."/>
            <person name="Zeng Q."/>
            <person name="Gargeya S."/>
            <person name="Fitzgerald M."/>
            <person name="Abouelleil A."/>
            <person name="Alvarado L."/>
            <person name="Chapman S.B."/>
            <person name="Gainer-Dewar J."/>
            <person name="Goldberg J."/>
            <person name="Griggs A."/>
            <person name="Gujja S."/>
            <person name="Hansen M."/>
            <person name="Howarth C."/>
            <person name="Imamovic A."/>
            <person name="Ireland A."/>
            <person name="Larimer J."/>
            <person name="McCowan C."/>
            <person name="Murphy C."/>
            <person name="Pearson M."/>
            <person name="Poon T.W."/>
            <person name="Priest M."/>
            <person name="Roberts A."/>
            <person name="Saif S."/>
            <person name="Shea T."/>
            <person name="Sykes S."/>
            <person name="Wortman J."/>
            <person name="Nusbaum C."/>
            <person name="Birren B."/>
        </authorList>
    </citation>
    <scope>NUCLEOTIDE SEQUENCE</scope>
    <source>
        <strain evidence="4">Fo47</strain>
    </source>
</reference>
<feature type="region of interest" description="Disordered" evidence="1">
    <location>
        <begin position="566"/>
        <end position="589"/>
    </location>
</feature>
<dbReference type="VEuPathDB" id="FungiDB:FOZG_17262"/>
<dbReference type="InterPro" id="IPR032477">
    <property type="entry name" value="Glyco_hydro_64"/>
</dbReference>
<dbReference type="Pfam" id="PF10551">
    <property type="entry name" value="MULE"/>
    <property type="match status" value="1"/>
</dbReference>
<feature type="domain" description="GH64" evidence="3">
    <location>
        <begin position="69"/>
        <end position="434"/>
    </location>
</feature>
<dbReference type="PANTHER" id="PTHR38165:SF1">
    <property type="entry name" value="GLUCANASE B"/>
    <property type="match status" value="1"/>
</dbReference>
<feature type="compositionally biased region" description="Polar residues" evidence="1">
    <location>
        <begin position="572"/>
        <end position="582"/>
    </location>
</feature>
<dbReference type="CDD" id="cd09220">
    <property type="entry name" value="GH64-GluB-like"/>
    <property type="match status" value="1"/>
</dbReference>
<feature type="compositionally biased region" description="Polar residues" evidence="1">
    <location>
        <begin position="1102"/>
        <end position="1133"/>
    </location>
</feature>
<gene>
    <name evidence="4" type="ORF">FOZG_17262</name>
</gene>
<dbReference type="InterPro" id="IPR042517">
    <property type="entry name" value="Glyco_hydro_64_N_2"/>
</dbReference>
<reference evidence="4" key="1">
    <citation type="submission" date="2011-06" db="EMBL/GenBank/DDBJ databases">
        <title>The Genome Sequence of Fusarium oxysporum Fo47.</title>
        <authorList>
            <consortium name="The Broad Institute Genome Sequencing Platform"/>
            <person name="Ma L.-J."/>
            <person name="Gale L.R."/>
            <person name="Schwartz D.C."/>
            <person name="Zhou S."/>
            <person name="Corby-Kistler H."/>
            <person name="Young S.K."/>
            <person name="Zeng Q."/>
            <person name="Gargeya S."/>
            <person name="Fitzgerald M."/>
            <person name="Haas B."/>
            <person name="Abouelleil A."/>
            <person name="Alvarado L."/>
            <person name="Arachchi H.M."/>
            <person name="Berlin A."/>
            <person name="Brown A."/>
            <person name="Chapman S.B."/>
            <person name="Chen Z."/>
            <person name="Dunbar C."/>
            <person name="Freedman E."/>
            <person name="Gearin G."/>
            <person name="Gellesch M."/>
            <person name="Goldberg J."/>
            <person name="Griggs A."/>
            <person name="Gujja S."/>
            <person name="Heiman D."/>
            <person name="Howarth C."/>
            <person name="Larson L."/>
            <person name="Lui A."/>
            <person name="MacDonald P.J.P."/>
            <person name="Mehta T."/>
            <person name="Montmayeur A."/>
            <person name="Murphy C."/>
            <person name="Neiman D."/>
            <person name="Pearson M."/>
            <person name="Priest M."/>
            <person name="Roberts A."/>
            <person name="Saif S."/>
            <person name="Shea T."/>
            <person name="Shenoy N."/>
            <person name="Sisk P."/>
            <person name="Stolte C."/>
            <person name="Sykes S."/>
            <person name="Wortman J."/>
            <person name="Nusbaum C."/>
            <person name="Birren B."/>
        </authorList>
    </citation>
    <scope>NUCLEOTIDE SEQUENCE [LARGE SCALE GENOMIC DNA]</scope>
    <source>
        <strain evidence="4">Fo47</strain>
    </source>
</reference>
<dbReference type="Gene3D" id="3.30.920.50">
    <property type="entry name" value="Beta-1,3-glucanase, C-terminal domain"/>
    <property type="match status" value="1"/>
</dbReference>
<dbReference type="InterPro" id="IPR018289">
    <property type="entry name" value="MULE_transposase_dom"/>
</dbReference>
<evidence type="ECO:0000256" key="1">
    <source>
        <dbReference type="SAM" id="MobiDB-lite"/>
    </source>
</evidence>
<feature type="signal peptide" evidence="2">
    <location>
        <begin position="1"/>
        <end position="16"/>
    </location>
</feature>
<dbReference type="Proteomes" id="UP000030766">
    <property type="component" value="Unassembled WGS sequence"/>
</dbReference>
<dbReference type="HOGENOM" id="CLU_274065_0_0_1"/>
<dbReference type="InterPro" id="IPR004330">
    <property type="entry name" value="FAR1_DNA_bnd_dom"/>
</dbReference>
<accession>W9JBC5</accession>
<name>W9JBC5_FUSOX</name>
<dbReference type="Pfam" id="PF03101">
    <property type="entry name" value="FAR1"/>
    <property type="match status" value="1"/>
</dbReference>
<dbReference type="Pfam" id="PF16483">
    <property type="entry name" value="Glyco_hydro_64"/>
    <property type="match status" value="1"/>
</dbReference>
<dbReference type="PROSITE" id="PS52006">
    <property type="entry name" value="GH64"/>
    <property type="match status" value="1"/>
</dbReference>
<dbReference type="PANTHER" id="PTHR38165">
    <property type="match status" value="1"/>
</dbReference>
<protein>
    <recommendedName>
        <fullName evidence="3">GH64 domain-containing protein</fullName>
    </recommendedName>
</protein>
<dbReference type="Gene3D" id="2.60.110.10">
    <property type="entry name" value="Thaumatin"/>
    <property type="match status" value="1"/>
</dbReference>
<dbReference type="AlphaFoldDB" id="W9JBC5"/>
<evidence type="ECO:0000313" key="4">
    <source>
        <dbReference type="EMBL" id="EWZ29176.1"/>
    </source>
</evidence>
<keyword evidence="2" id="KW-0732">Signal</keyword>